<keyword evidence="3" id="KW-1185">Reference proteome</keyword>
<proteinExistence type="predicted"/>
<protein>
    <recommendedName>
        <fullName evidence="1">Endonuclease/exonuclease/phosphatase domain-containing protein</fullName>
    </recommendedName>
</protein>
<dbReference type="SUPFAM" id="SSF56219">
    <property type="entry name" value="DNase I-like"/>
    <property type="match status" value="1"/>
</dbReference>
<sequence>MGRYQQPERSSEVQRHAQATAVRAFVDDVLAVDRRARVVVLGDLNDFEFSQTADILVGSGRTALIDLPRTLPASERYTYVYEGNSQVLDHILVSQGLRKRLSYDVVHTNAEFADQDSDHDPQVVRLSVR</sequence>
<dbReference type="PANTHER" id="PTHR42834:SF1">
    <property type="entry name" value="ENDONUCLEASE_EXONUCLEASE_PHOSPHATASE FAMILY PROTEIN (AFU_ORTHOLOGUE AFUA_3G09210)"/>
    <property type="match status" value="1"/>
</dbReference>
<accession>A0ABQ6JEB4</accession>
<dbReference type="Proteomes" id="UP001157017">
    <property type="component" value="Unassembled WGS sequence"/>
</dbReference>
<gene>
    <name evidence="2" type="ORF">GCM10025868_04970</name>
</gene>
<feature type="domain" description="Endonuclease/exonuclease/phosphatase" evidence="1">
    <location>
        <begin position="8"/>
        <end position="115"/>
    </location>
</feature>
<reference evidence="3" key="1">
    <citation type="journal article" date="2019" name="Int. J. Syst. Evol. Microbiol.">
        <title>The Global Catalogue of Microorganisms (GCM) 10K type strain sequencing project: providing services to taxonomists for standard genome sequencing and annotation.</title>
        <authorList>
            <consortium name="The Broad Institute Genomics Platform"/>
            <consortium name="The Broad Institute Genome Sequencing Center for Infectious Disease"/>
            <person name="Wu L."/>
            <person name="Ma J."/>
        </authorList>
    </citation>
    <scope>NUCLEOTIDE SEQUENCE [LARGE SCALE GENOMIC DNA]</scope>
    <source>
        <strain evidence="3">NBRC 108730</strain>
    </source>
</reference>
<evidence type="ECO:0000259" key="1">
    <source>
        <dbReference type="Pfam" id="PF19580"/>
    </source>
</evidence>
<comment type="caution">
    <text evidence="2">The sequence shown here is derived from an EMBL/GenBank/DDBJ whole genome shotgun (WGS) entry which is preliminary data.</text>
</comment>
<dbReference type="PANTHER" id="PTHR42834">
    <property type="entry name" value="ENDONUCLEASE/EXONUCLEASE/PHOSPHATASE FAMILY PROTEIN (AFU_ORTHOLOGUE AFUA_3G09210)"/>
    <property type="match status" value="1"/>
</dbReference>
<organism evidence="2 3">
    <name type="scientific">Angustibacter aerolatus</name>
    <dbReference type="NCBI Taxonomy" id="1162965"/>
    <lineage>
        <taxon>Bacteria</taxon>
        <taxon>Bacillati</taxon>
        <taxon>Actinomycetota</taxon>
        <taxon>Actinomycetes</taxon>
        <taxon>Kineosporiales</taxon>
        <taxon>Kineosporiaceae</taxon>
    </lineage>
</organism>
<dbReference type="Pfam" id="PF19580">
    <property type="entry name" value="Exo_endo_phos_3"/>
    <property type="match status" value="1"/>
</dbReference>
<dbReference type="Gene3D" id="3.60.10.10">
    <property type="entry name" value="Endonuclease/exonuclease/phosphatase"/>
    <property type="match status" value="1"/>
</dbReference>
<dbReference type="InterPro" id="IPR005135">
    <property type="entry name" value="Endo/exonuclease/phosphatase"/>
</dbReference>
<dbReference type="InterPro" id="IPR036691">
    <property type="entry name" value="Endo/exonu/phosph_ase_sf"/>
</dbReference>
<dbReference type="EMBL" id="BSUZ01000001">
    <property type="protein sequence ID" value="GMA85247.1"/>
    <property type="molecule type" value="Genomic_DNA"/>
</dbReference>
<evidence type="ECO:0000313" key="3">
    <source>
        <dbReference type="Proteomes" id="UP001157017"/>
    </source>
</evidence>
<evidence type="ECO:0000313" key="2">
    <source>
        <dbReference type="EMBL" id="GMA85247.1"/>
    </source>
</evidence>
<name>A0ABQ6JEB4_9ACTN</name>